<sequence length="208" mass="21849">MSVRQIVGLVAIGLSLVLLTVLHVVGADIDPVSGTLSDYALRSYGWIFDVGTTVLAVGSVTLLGPALLRRVTVPVEAICFGCWCLGLVVLTVFPRDPVGVPVSLVGEIHRFAAVATLVGLPLGALLTAARRPRHMLRVPARAVTVGALVCLAALVPFVISYLTGSPLKPYVGLIERLVSVGEIGLLLLVGLRLHRFAPARSPEQGRPG</sequence>
<dbReference type="InterPro" id="IPR009339">
    <property type="entry name" value="DUF998"/>
</dbReference>
<protein>
    <submittedName>
        <fullName evidence="2">DUF998 domain-containing protein</fullName>
    </submittedName>
</protein>
<dbReference type="Proteomes" id="UP001595868">
    <property type="component" value="Unassembled WGS sequence"/>
</dbReference>
<dbReference type="Pfam" id="PF06197">
    <property type="entry name" value="DUF998"/>
    <property type="match status" value="1"/>
</dbReference>
<reference evidence="3" key="1">
    <citation type="journal article" date="2019" name="Int. J. Syst. Evol. Microbiol.">
        <title>The Global Catalogue of Microorganisms (GCM) 10K type strain sequencing project: providing services to taxonomists for standard genome sequencing and annotation.</title>
        <authorList>
            <consortium name="The Broad Institute Genomics Platform"/>
            <consortium name="The Broad Institute Genome Sequencing Center for Infectious Disease"/>
            <person name="Wu L."/>
            <person name="Ma J."/>
        </authorList>
    </citation>
    <scope>NUCLEOTIDE SEQUENCE [LARGE SCALE GENOMIC DNA]</scope>
    <source>
        <strain evidence="3">2902at01</strain>
    </source>
</reference>
<accession>A0ABV8KLF8</accession>
<keyword evidence="3" id="KW-1185">Reference proteome</keyword>
<proteinExistence type="predicted"/>
<feature type="transmembrane region" description="Helical" evidence="1">
    <location>
        <begin position="140"/>
        <end position="164"/>
    </location>
</feature>
<evidence type="ECO:0000313" key="3">
    <source>
        <dbReference type="Proteomes" id="UP001595868"/>
    </source>
</evidence>
<comment type="caution">
    <text evidence="2">The sequence shown here is derived from an EMBL/GenBank/DDBJ whole genome shotgun (WGS) entry which is preliminary data.</text>
</comment>
<feature type="transmembrane region" description="Helical" evidence="1">
    <location>
        <begin position="75"/>
        <end position="93"/>
    </location>
</feature>
<dbReference type="RefSeq" id="WP_377544101.1">
    <property type="nucleotide sequence ID" value="NZ_JBHSBN010000005.1"/>
</dbReference>
<organism evidence="2 3">
    <name type="scientific">Micromonospora zhanjiangensis</name>
    <dbReference type="NCBI Taxonomy" id="1522057"/>
    <lineage>
        <taxon>Bacteria</taxon>
        <taxon>Bacillati</taxon>
        <taxon>Actinomycetota</taxon>
        <taxon>Actinomycetes</taxon>
        <taxon>Micromonosporales</taxon>
        <taxon>Micromonosporaceae</taxon>
        <taxon>Micromonospora</taxon>
    </lineage>
</organism>
<feature type="transmembrane region" description="Helical" evidence="1">
    <location>
        <begin position="170"/>
        <end position="191"/>
    </location>
</feature>
<dbReference type="EMBL" id="JBHSBN010000005">
    <property type="protein sequence ID" value="MFC4106361.1"/>
    <property type="molecule type" value="Genomic_DNA"/>
</dbReference>
<feature type="transmembrane region" description="Helical" evidence="1">
    <location>
        <begin position="43"/>
        <end position="68"/>
    </location>
</feature>
<feature type="transmembrane region" description="Helical" evidence="1">
    <location>
        <begin position="108"/>
        <end position="128"/>
    </location>
</feature>
<evidence type="ECO:0000313" key="2">
    <source>
        <dbReference type="EMBL" id="MFC4106361.1"/>
    </source>
</evidence>
<gene>
    <name evidence="2" type="ORF">ACFOX0_10480</name>
</gene>
<keyword evidence="1" id="KW-1133">Transmembrane helix</keyword>
<name>A0ABV8KLF8_9ACTN</name>
<keyword evidence="1" id="KW-0812">Transmembrane</keyword>
<evidence type="ECO:0000256" key="1">
    <source>
        <dbReference type="SAM" id="Phobius"/>
    </source>
</evidence>
<keyword evidence="1" id="KW-0472">Membrane</keyword>